<sequence length="502" mass="55799">MLHDTDLTLSRFCQCKLTPNPAVTDIHANVTGIYVIYGGFLSWRKTSEPGAMTQEHITSVVEILDSAHNQKFQLSELLTNLRELKQQVQDGANESRTKVVNHFDCLKTFLEEILNSRLTVLLKEIDSIENQAVLPLTQCEVMIQNGIDNATTIMEEGKLIMKNGAENNLDKIVKLKENPLTKTLSSVPEIPDRSAVPCITVDLASSLRSVLNEAIQKEGKVIAGAPVQITDIAERPGSLLVKWNEIEEEGDLTEFCLQYSSGNIKSNTDSKATFHTAYVGPNTGHIVKHLRPNKQYSFRVRGRQDGSHEWSVWSVPYTAITTIPHHQWVSTHEGYSVSNEDKTATRTDIGLSTLVYSNIPSYASGEQLTFKILDAGERSLNDGIGLACNCDNKDTLEIPGAIFVNIDGTVYVDGNVMKMKLPPLKKGSAINFQTEPLPNGKVRVGIEVQEKEVTFDWKTGSVTSPQSPTMPSMNLTVQRQYSSHNFYFAMKFAHEDWKVGVD</sequence>
<organism evidence="3 4">
    <name type="scientific">Patella caerulea</name>
    <name type="common">Rayed Mediterranean limpet</name>
    <dbReference type="NCBI Taxonomy" id="87958"/>
    <lineage>
        <taxon>Eukaryota</taxon>
        <taxon>Metazoa</taxon>
        <taxon>Spiralia</taxon>
        <taxon>Lophotrochozoa</taxon>
        <taxon>Mollusca</taxon>
        <taxon>Gastropoda</taxon>
        <taxon>Patellogastropoda</taxon>
        <taxon>Patelloidea</taxon>
        <taxon>Patellidae</taxon>
        <taxon>Patella</taxon>
    </lineage>
</organism>
<dbReference type="SUPFAM" id="SSF49265">
    <property type="entry name" value="Fibronectin type III"/>
    <property type="match status" value="1"/>
</dbReference>
<dbReference type="InterPro" id="IPR036116">
    <property type="entry name" value="FN3_sf"/>
</dbReference>
<dbReference type="Pfam" id="PF00041">
    <property type="entry name" value="fn3"/>
    <property type="match status" value="1"/>
</dbReference>
<evidence type="ECO:0000256" key="1">
    <source>
        <dbReference type="SAM" id="Coils"/>
    </source>
</evidence>
<reference evidence="3 4" key="1">
    <citation type="submission" date="2024-01" db="EMBL/GenBank/DDBJ databases">
        <title>The genome of the rayed Mediterranean limpet Patella caerulea (Linnaeus, 1758).</title>
        <authorList>
            <person name="Anh-Thu Weber A."/>
            <person name="Halstead-Nussloch G."/>
        </authorList>
    </citation>
    <scope>NUCLEOTIDE SEQUENCE [LARGE SCALE GENOMIC DNA]</scope>
    <source>
        <strain evidence="3">AATW-2023a</strain>
        <tissue evidence="3">Whole specimen</tissue>
    </source>
</reference>
<keyword evidence="1" id="KW-0175">Coiled coil</keyword>
<name>A0AAN8G265_PATCE</name>
<comment type="caution">
    <text evidence="3">The sequence shown here is derived from an EMBL/GenBank/DDBJ whole genome shotgun (WGS) entry which is preliminary data.</text>
</comment>
<dbReference type="SMART" id="SM00060">
    <property type="entry name" value="FN3"/>
    <property type="match status" value="1"/>
</dbReference>
<dbReference type="InterPro" id="IPR003961">
    <property type="entry name" value="FN3_dom"/>
</dbReference>
<protein>
    <recommendedName>
        <fullName evidence="2">Fibronectin type-III domain-containing protein</fullName>
    </recommendedName>
</protein>
<dbReference type="CDD" id="cd00063">
    <property type="entry name" value="FN3"/>
    <property type="match status" value="1"/>
</dbReference>
<evidence type="ECO:0000313" key="4">
    <source>
        <dbReference type="Proteomes" id="UP001347796"/>
    </source>
</evidence>
<dbReference type="Gene3D" id="2.60.40.10">
    <property type="entry name" value="Immunoglobulins"/>
    <property type="match status" value="1"/>
</dbReference>
<keyword evidence="4" id="KW-1185">Reference proteome</keyword>
<evidence type="ECO:0000259" key="2">
    <source>
        <dbReference type="PROSITE" id="PS50853"/>
    </source>
</evidence>
<proteinExistence type="predicted"/>
<gene>
    <name evidence="3" type="ORF">SNE40_020124</name>
</gene>
<accession>A0AAN8G265</accession>
<dbReference type="Proteomes" id="UP001347796">
    <property type="component" value="Unassembled WGS sequence"/>
</dbReference>
<evidence type="ECO:0000313" key="3">
    <source>
        <dbReference type="EMBL" id="KAK6168987.1"/>
    </source>
</evidence>
<dbReference type="PROSITE" id="PS50853">
    <property type="entry name" value="FN3"/>
    <property type="match status" value="1"/>
</dbReference>
<feature type="domain" description="Fibronectin type-III" evidence="2">
    <location>
        <begin position="223"/>
        <end position="324"/>
    </location>
</feature>
<dbReference type="InterPro" id="IPR013783">
    <property type="entry name" value="Ig-like_fold"/>
</dbReference>
<feature type="coiled-coil region" evidence="1">
    <location>
        <begin position="67"/>
        <end position="131"/>
    </location>
</feature>
<dbReference type="AlphaFoldDB" id="A0AAN8G265"/>
<dbReference type="EMBL" id="JAZGQO010000015">
    <property type="protein sequence ID" value="KAK6168987.1"/>
    <property type="molecule type" value="Genomic_DNA"/>
</dbReference>